<comment type="caution">
    <text evidence="2">The sequence shown here is derived from an EMBL/GenBank/DDBJ whole genome shotgun (WGS) entry which is preliminary data.</text>
</comment>
<dbReference type="SUPFAM" id="SSF56219">
    <property type="entry name" value="DNase I-like"/>
    <property type="match status" value="1"/>
</dbReference>
<proteinExistence type="predicted"/>
<feature type="domain" description="Endonuclease/exonuclease/phosphatase" evidence="1">
    <location>
        <begin position="2"/>
        <end position="92"/>
    </location>
</feature>
<dbReference type="GO" id="GO:0003824">
    <property type="term" value="F:catalytic activity"/>
    <property type="evidence" value="ECO:0007669"/>
    <property type="project" value="InterPro"/>
</dbReference>
<evidence type="ECO:0000313" key="2">
    <source>
        <dbReference type="EMBL" id="CAL4068899.1"/>
    </source>
</evidence>
<name>A0AAV2Q5E7_MEGNR</name>
<organism evidence="2 3">
    <name type="scientific">Meganyctiphanes norvegica</name>
    <name type="common">Northern krill</name>
    <name type="synonym">Thysanopoda norvegica</name>
    <dbReference type="NCBI Taxonomy" id="48144"/>
    <lineage>
        <taxon>Eukaryota</taxon>
        <taxon>Metazoa</taxon>
        <taxon>Ecdysozoa</taxon>
        <taxon>Arthropoda</taxon>
        <taxon>Crustacea</taxon>
        <taxon>Multicrustacea</taxon>
        <taxon>Malacostraca</taxon>
        <taxon>Eumalacostraca</taxon>
        <taxon>Eucarida</taxon>
        <taxon>Euphausiacea</taxon>
        <taxon>Euphausiidae</taxon>
        <taxon>Meganyctiphanes</taxon>
    </lineage>
</organism>
<dbReference type="InterPro" id="IPR005135">
    <property type="entry name" value="Endo/exonuclease/phosphatase"/>
</dbReference>
<dbReference type="AlphaFoldDB" id="A0AAV2Q5E7"/>
<keyword evidence="3" id="KW-1185">Reference proteome</keyword>
<protein>
    <recommendedName>
        <fullName evidence="1">Endonuclease/exonuclease/phosphatase domain-containing protein</fullName>
    </recommendedName>
</protein>
<feature type="non-terminal residue" evidence="2">
    <location>
        <position position="223"/>
    </location>
</feature>
<gene>
    <name evidence="2" type="ORF">MNOR_LOCUS7465</name>
</gene>
<evidence type="ECO:0000313" key="3">
    <source>
        <dbReference type="Proteomes" id="UP001497623"/>
    </source>
</evidence>
<evidence type="ECO:0000259" key="1">
    <source>
        <dbReference type="Pfam" id="PF14529"/>
    </source>
</evidence>
<sequence length="223" mass="26349">MILGDYNGHSELLEQDRREDLNGKMIKEWISDYDLILLNADCKCKGLYTRCRGEQKSAIDMVMVNEEMYRMCNKMEIDETKEIISFSDHNLINIDLNLGGENRKSFESGKWMVDEYIKRDPTSMSNLTVDMRVRWLGDKAGDVNELIKNLQEQTDLTLKISKKRRIGGEEGKDIECDWITENIKTEIRKKRDIRRKERQSLNLNEKQILENNREIQKKLIQKL</sequence>
<reference evidence="2 3" key="1">
    <citation type="submission" date="2024-05" db="EMBL/GenBank/DDBJ databases">
        <authorList>
            <person name="Wallberg A."/>
        </authorList>
    </citation>
    <scope>NUCLEOTIDE SEQUENCE [LARGE SCALE GENOMIC DNA]</scope>
</reference>
<accession>A0AAV2Q5E7</accession>
<dbReference type="Gene3D" id="3.60.10.10">
    <property type="entry name" value="Endonuclease/exonuclease/phosphatase"/>
    <property type="match status" value="1"/>
</dbReference>
<dbReference type="Proteomes" id="UP001497623">
    <property type="component" value="Unassembled WGS sequence"/>
</dbReference>
<dbReference type="Pfam" id="PF14529">
    <property type="entry name" value="Exo_endo_phos_2"/>
    <property type="match status" value="1"/>
</dbReference>
<dbReference type="InterPro" id="IPR036691">
    <property type="entry name" value="Endo/exonu/phosph_ase_sf"/>
</dbReference>
<dbReference type="EMBL" id="CAXKWB010003300">
    <property type="protein sequence ID" value="CAL4068899.1"/>
    <property type="molecule type" value="Genomic_DNA"/>
</dbReference>